<evidence type="ECO:0000313" key="2">
    <source>
        <dbReference type="Proteomes" id="UP000195569"/>
    </source>
</evidence>
<evidence type="ECO:0000313" key="1">
    <source>
        <dbReference type="EMBL" id="SIT39110.1"/>
    </source>
</evidence>
<dbReference type="AlphaFoldDB" id="A0A1N7RVI4"/>
<name>A0A1N7RVI4_9BURK</name>
<dbReference type="EMBL" id="CYGY02000021">
    <property type="protein sequence ID" value="SIT39110.1"/>
    <property type="molecule type" value="Genomic_DNA"/>
</dbReference>
<gene>
    <name evidence="1" type="ORF">BN2476_210046</name>
</gene>
<proteinExistence type="predicted"/>
<accession>A0A1N7RVI4</accession>
<keyword evidence="2" id="KW-1185">Reference proteome</keyword>
<organism evidence="1 2">
    <name type="scientific">Paraburkholderia piptadeniae</name>
    <dbReference type="NCBI Taxonomy" id="1701573"/>
    <lineage>
        <taxon>Bacteria</taxon>
        <taxon>Pseudomonadati</taxon>
        <taxon>Pseudomonadota</taxon>
        <taxon>Betaproteobacteria</taxon>
        <taxon>Burkholderiales</taxon>
        <taxon>Burkholderiaceae</taxon>
        <taxon>Paraburkholderia</taxon>
    </lineage>
</organism>
<sequence>MWLDDAFRPPQGIPSILSKFLDRIFTRCEHPLNHILNVSSYFIGFKETDGESPEAQ</sequence>
<protein>
    <submittedName>
        <fullName evidence="1">Uncharacterized protein</fullName>
    </submittedName>
</protein>
<comment type="caution">
    <text evidence="1">The sequence shown here is derived from an EMBL/GenBank/DDBJ whole genome shotgun (WGS) entry which is preliminary data.</text>
</comment>
<dbReference type="Proteomes" id="UP000195569">
    <property type="component" value="Unassembled WGS sequence"/>
</dbReference>
<reference evidence="1" key="1">
    <citation type="submission" date="2016-12" db="EMBL/GenBank/DDBJ databases">
        <authorList>
            <person name="Moulin L."/>
        </authorList>
    </citation>
    <scope>NUCLEOTIDE SEQUENCE [LARGE SCALE GENOMIC DNA]</scope>
    <source>
        <strain evidence="1">STM 7183</strain>
    </source>
</reference>